<dbReference type="Proteomes" id="UP001549099">
    <property type="component" value="Unassembled WGS sequence"/>
</dbReference>
<dbReference type="PIRSF" id="PIRSF018249">
    <property type="entry name" value="MyrA_prd"/>
    <property type="match status" value="1"/>
</dbReference>
<evidence type="ECO:0000313" key="4">
    <source>
        <dbReference type="Proteomes" id="UP001549099"/>
    </source>
</evidence>
<dbReference type="InterPro" id="IPR048647">
    <property type="entry name" value="RlmA_N"/>
</dbReference>
<dbReference type="RefSeq" id="WP_354195726.1">
    <property type="nucleotide sequence ID" value="NZ_JBEPLW010000003.1"/>
</dbReference>
<feature type="domain" description="Methyltransferase" evidence="1">
    <location>
        <begin position="102"/>
        <end position="186"/>
    </location>
</feature>
<dbReference type="EC" id="2.1.1.187" evidence="3"/>
<sequence length="287" mass="31361">MNKQTRGALRLSEIADSLRCPICGSPVSVDGRPALICTEHHSFDIAKQGYVNMLSRSPAAVYSKELFEARRRIITGSGMYAPLHRVLAEELPAPSGEGDCVIADLGSGEGSHLDQVLRLAGTGLKGVGLDIAKEGVRLAARDYEDIAWVVGDLAASPFAGGKTDVILNILSPSNYSEFKRMLRPGGKLIKVIPATGYLKEIREAVHGDDERSEYSNEQTVSLFGRNFHCVKKIPIRHEAKLERAMLNDLIQMTPLGWTNDRNKVELFLGRELPAITVELDILIGTAK</sequence>
<dbReference type="SUPFAM" id="SSF53335">
    <property type="entry name" value="S-adenosyl-L-methionine-dependent methyltransferases"/>
    <property type="match status" value="1"/>
</dbReference>
<dbReference type="Pfam" id="PF13649">
    <property type="entry name" value="Methyltransf_25"/>
    <property type="match status" value="1"/>
</dbReference>
<keyword evidence="3" id="KW-0808">Transferase</keyword>
<dbReference type="EMBL" id="JBEPLW010000003">
    <property type="protein sequence ID" value="MET3574993.1"/>
    <property type="molecule type" value="Genomic_DNA"/>
</dbReference>
<dbReference type="InterPro" id="IPR041698">
    <property type="entry name" value="Methyltransf_25"/>
</dbReference>
<gene>
    <name evidence="3" type="ORF">ABID49_000877</name>
</gene>
<keyword evidence="4" id="KW-1185">Reference proteome</keyword>
<dbReference type="Gene3D" id="3.40.50.150">
    <property type="entry name" value="Vaccinia Virus protein VP39"/>
    <property type="match status" value="1"/>
</dbReference>
<name>A0ABV2G9N5_9BACL</name>
<reference evidence="3 4" key="1">
    <citation type="submission" date="2024-06" db="EMBL/GenBank/DDBJ databases">
        <title>Genomic Encyclopedia of Type Strains, Phase IV (KMG-IV): sequencing the most valuable type-strain genomes for metagenomic binning, comparative biology and taxonomic classification.</title>
        <authorList>
            <person name="Goeker M."/>
        </authorList>
    </citation>
    <scope>NUCLEOTIDE SEQUENCE [LARGE SCALE GENOMIC DNA]</scope>
    <source>
        <strain evidence="3 4">DSM 26128</strain>
    </source>
</reference>
<evidence type="ECO:0000259" key="2">
    <source>
        <dbReference type="Pfam" id="PF21302"/>
    </source>
</evidence>
<evidence type="ECO:0000259" key="1">
    <source>
        <dbReference type="Pfam" id="PF13649"/>
    </source>
</evidence>
<dbReference type="GO" id="GO:0052911">
    <property type="term" value="F:23S rRNA (guanine(745)-N(1))-methyltransferase activity"/>
    <property type="evidence" value="ECO:0007669"/>
    <property type="project" value="UniProtKB-EC"/>
</dbReference>
<proteinExistence type="predicted"/>
<dbReference type="InterPro" id="IPR016718">
    <property type="entry name" value="rRNA_m1G-MeTrfase_A_prd"/>
</dbReference>
<dbReference type="Pfam" id="PF21302">
    <property type="entry name" value="Zn_ribbon_RlmA"/>
    <property type="match status" value="1"/>
</dbReference>
<dbReference type="CDD" id="cd02440">
    <property type="entry name" value="AdoMet_MTases"/>
    <property type="match status" value="1"/>
</dbReference>
<evidence type="ECO:0000313" key="3">
    <source>
        <dbReference type="EMBL" id="MET3574993.1"/>
    </source>
</evidence>
<feature type="domain" description="23S rRNA (guanine(745)-N(1))-methyltransferase N-terminal" evidence="2">
    <location>
        <begin position="19"/>
        <end position="54"/>
    </location>
</feature>
<comment type="caution">
    <text evidence="3">The sequence shown here is derived from an EMBL/GenBank/DDBJ whole genome shotgun (WGS) entry which is preliminary data.</text>
</comment>
<dbReference type="InterPro" id="IPR029063">
    <property type="entry name" value="SAM-dependent_MTases_sf"/>
</dbReference>
<protein>
    <submittedName>
        <fullName evidence="3">23S rRNA (Guanine745-N1)-methyltransferase</fullName>
        <ecNumber evidence="3">2.1.1.187</ecNumber>
    </submittedName>
</protein>
<organism evidence="3 4">
    <name type="scientific">Bhargavaea ullalensis</name>
    <dbReference type="NCBI Taxonomy" id="1265685"/>
    <lineage>
        <taxon>Bacteria</taxon>
        <taxon>Bacillati</taxon>
        <taxon>Bacillota</taxon>
        <taxon>Bacilli</taxon>
        <taxon>Bacillales</taxon>
        <taxon>Caryophanaceae</taxon>
        <taxon>Bhargavaea</taxon>
    </lineage>
</organism>
<keyword evidence="3" id="KW-0489">Methyltransferase</keyword>
<accession>A0ABV2G9N5</accession>